<dbReference type="SUPFAM" id="SSF54285">
    <property type="entry name" value="MoaD/ThiS"/>
    <property type="match status" value="1"/>
</dbReference>
<dbReference type="InterPro" id="IPR003749">
    <property type="entry name" value="ThiS/MoaD-like"/>
</dbReference>
<dbReference type="Pfam" id="PF02597">
    <property type="entry name" value="ThiS"/>
    <property type="match status" value="1"/>
</dbReference>
<protein>
    <recommendedName>
        <fullName evidence="2">Thiamine biosynthesis protein ThiS</fullName>
    </recommendedName>
</protein>
<name>A0A381VK38_9ZZZZ</name>
<dbReference type="InterPro" id="IPR010035">
    <property type="entry name" value="Thi_S"/>
</dbReference>
<dbReference type="CDD" id="cd00565">
    <property type="entry name" value="Ubl_ThiS"/>
    <property type="match status" value="1"/>
</dbReference>
<dbReference type="InterPro" id="IPR016155">
    <property type="entry name" value="Mopterin_synth/thiamin_S_b"/>
</dbReference>
<dbReference type="PANTHER" id="PTHR34472:SF1">
    <property type="entry name" value="SULFUR CARRIER PROTEIN THIS"/>
    <property type="match status" value="1"/>
</dbReference>
<proteinExistence type="predicted"/>
<dbReference type="AlphaFoldDB" id="A0A381VK38"/>
<reference evidence="1" key="1">
    <citation type="submission" date="2018-05" db="EMBL/GenBank/DDBJ databases">
        <authorList>
            <person name="Lanie J.A."/>
            <person name="Ng W.-L."/>
            <person name="Kazmierczak K.M."/>
            <person name="Andrzejewski T.M."/>
            <person name="Davidsen T.M."/>
            <person name="Wayne K.J."/>
            <person name="Tettelin H."/>
            <person name="Glass J.I."/>
            <person name="Rusch D."/>
            <person name="Podicherti R."/>
            <person name="Tsui H.-C.T."/>
            <person name="Winkler M.E."/>
        </authorList>
    </citation>
    <scope>NUCLEOTIDE SEQUENCE</scope>
</reference>
<dbReference type="NCBIfam" id="TIGR01683">
    <property type="entry name" value="thiS"/>
    <property type="match status" value="1"/>
</dbReference>
<organism evidence="1">
    <name type="scientific">marine metagenome</name>
    <dbReference type="NCBI Taxonomy" id="408172"/>
    <lineage>
        <taxon>unclassified sequences</taxon>
        <taxon>metagenomes</taxon>
        <taxon>ecological metagenomes</taxon>
    </lineage>
</organism>
<accession>A0A381VK38</accession>
<evidence type="ECO:0000313" key="1">
    <source>
        <dbReference type="EMBL" id="SVA40138.1"/>
    </source>
</evidence>
<dbReference type="Gene3D" id="3.10.20.30">
    <property type="match status" value="1"/>
</dbReference>
<dbReference type="PANTHER" id="PTHR34472">
    <property type="entry name" value="SULFUR CARRIER PROTEIN THIS"/>
    <property type="match status" value="1"/>
</dbReference>
<gene>
    <name evidence="1" type="ORF">METZ01_LOCUS92992</name>
</gene>
<dbReference type="EMBL" id="UINC01008932">
    <property type="protein sequence ID" value="SVA40138.1"/>
    <property type="molecule type" value="Genomic_DNA"/>
</dbReference>
<sequence>MSDSQQSITANGQNIDTGLPVSLHDFLKAQGMLPRSVVVELNGEAVPPSEFVKRQLNAGDSMEIVKVTAGG</sequence>
<dbReference type="InterPro" id="IPR012675">
    <property type="entry name" value="Beta-grasp_dom_sf"/>
</dbReference>
<evidence type="ECO:0008006" key="2">
    <source>
        <dbReference type="Google" id="ProtNLM"/>
    </source>
</evidence>